<protein>
    <submittedName>
        <fullName evidence="2">Uncharacterized protein</fullName>
    </submittedName>
</protein>
<gene>
    <name evidence="2" type="ORF">TNCT_144531</name>
</gene>
<dbReference type="AlphaFoldDB" id="A0A8X6GZC3"/>
<keyword evidence="3" id="KW-1185">Reference proteome</keyword>
<evidence type="ECO:0000313" key="2">
    <source>
        <dbReference type="EMBL" id="GFR14128.1"/>
    </source>
</evidence>
<feature type="compositionally biased region" description="Basic residues" evidence="1">
    <location>
        <begin position="1"/>
        <end position="10"/>
    </location>
</feature>
<sequence>MSPLKERRRPGNNNLRMSSERREASEVGDRRKNDMKYIADYIEIMKSHDARAISNYIIRRRIRDALFLTKSLLCRFRQ</sequence>
<comment type="caution">
    <text evidence="2">The sequence shown here is derived from an EMBL/GenBank/DDBJ whole genome shotgun (WGS) entry which is preliminary data.</text>
</comment>
<proteinExistence type="predicted"/>
<name>A0A8X6GZC3_TRICU</name>
<organism evidence="2 3">
    <name type="scientific">Trichonephila clavata</name>
    <name type="common">Joro spider</name>
    <name type="synonym">Nephila clavata</name>
    <dbReference type="NCBI Taxonomy" id="2740835"/>
    <lineage>
        <taxon>Eukaryota</taxon>
        <taxon>Metazoa</taxon>
        <taxon>Ecdysozoa</taxon>
        <taxon>Arthropoda</taxon>
        <taxon>Chelicerata</taxon>
        <taxon>Arachnida</taxon>
        <taxon>Araneae</taxon>
        <taxon>Araneomorphae</taxon>
        <taxon>Entelegynae</taxon>
        <taxon>Araneoidea</taxon>
        <taxon>Nephilidae</taxon>
        <taxon>Trichonephila</taxon>
    </lineage>
</organism>
<feature type="compositionally biased region" description="Basic and acidic residues" evidence="1">
    <location>
        <begin position="18"/>
        <end position="29"/>
    </location>
</feature>
<evidence type="ECO:0000313" key="3">
    <source>
        <dbReference type="Proteomes" id="UP000887116"/>
    </source>
</evidence>
<reference evidence="2" key="1">
    <citation type="submission" date="2020-07" db="EMBL/GenBank/DDBJ databases">
        <title>Multicomponent nature underlies the extraordinary mechanical properties of spider dragline silk.</title>
        <authorList>
            <person name="Kono N."/>
            <person name="Nakamura H."/>
            <person name="Mori M."/>
            <person name="Yoshida Y."/>
            <person name="Ohtoshi R."/>
            <person name="Malay A.D."/>
            <person name="Moran D.A.P."/>
            <person name="Tomita M."/>
            <person name="Numata K."/>
            <person name="Arakawa K."/>
        </authorList>
    </citation>
    <scope>NUCLEOTIDE SEQUENCE</scope>
</reference>
<evidence type="ECO:0000256" key="1">
    <source>
        <dbReference type="SAM" id="MobiDB-lite"/>
    </source>
</evidence>
<accession>A0A8X6GZC3</accession>
<dbReference type="EMBL" id="BMAO01017215">
    <property type="protein sequence ID" value="GFR14128.1"/>
    <property type="molecule type" value="Genomic_DNA"/>
</dbReference>
<feature type="region of interest" description="Disordered" evidence="1">
    <location>
        <begin position="1"/>
        <end position="29"/>
    </location>
</feature>
<dbReference type="Proteomes" id="UP000887116">
    <property type="component" value="Unassembled WGS sequence"/>
</dbReference>